<evidence type="ECO:0000259" key="5">
    <source>
        <dbReference type="Pfam" id="PF14748"/>
    </source>
</evidence>
<name>A0ABV8S7B2_9BACL</name>
<dbReference type="SUPFAM" id="SSF48179">
    <property type="entry name" value="6-phosphogluconate dehydrogenase C-terminal domain-like"/>
    <property type="match status" value="1"/>
</dbReference>
<dbReference type="Proteomes" id="UP001595755">
    <property type="component" value="Unassembled WGS sequence"/>
</dbReference>
<dbReference type="InterPro" id="IPR036291">
    <property type="entry name" value="NAD(P)-bd_dom_sf"/>
</dbReference>
<dbReference type="Pfam" id="PF14748">
    <property type="entry name" value="P5CR_dimer"/>
    <property type="match status" value="1"/>
</dbReference>
<dbReference type="NCBIfam" id="TIGR00112">
    <property type="entry name" value="proC"/>
    <property type="match status" value="1"/>
</dbReference>
<comment type="similarity">
    <text evidence="1 2">Belongs to the pyrroline-5-carboxylate reductase family.</text>
</comment>
<protein>
    <recommendedName>
        <fullName evidence="2 3">Pyrroline-5-carboxylate reductase</fullName>
        <shortName evidence="2">P5C reductase</shortName>
        <shortName evidence="2">P5CR</shortName>
        <ecNumber evidence="2 3">1.5.1.2</ecNumber>
    </recommendedName>
    <alternativeName>
        <fullName evidence="2">PCA reductase</fullName>
    </alternativeName>
</protein>
<dbReference type="InterPro" id="IPR008927">
    <property type="entry name" value="6-PGluconate_DH-like_C_sf"/>
</dbReference>
<dbReference type="InterPro" id="IPR028939">
    <property type="entry name" value="P5C_Rdtase_cat_N"/>
</dbReference>
<dbReference type="Gene3D" id="1.10.3730.10">
    <property type="entry name" value="ProC C-terminal domain-like"/>
    <property type="match status" value="1"/>
</dbReference>
<comment type="function">
    <text evidence="2">Catalyzes the reduction of 1-pyrroline-5-carboxylate (PCA) to L-proline.</text>
</comment>
<dbReference type="Gene3D" id="3.40.50.720">
    <property type="entry name" value="NAD(P)-binding Rossmann-like Domain"/>
    <property type="match status" value="1"/>
</dbReference>
<dbReference type="PANTHER" id="PTHR11645">
    <property type="entry name" value="PYRROLINE-5-CARBOXYLATE REDUCTASE"/>
    <property type="match status" value="1"/>
</dbReference>
<evidence type="ECO:0000313" key="6">
    <source>
        <dbReference type="EMBL" id="MFC4302895.1"/>
    </source>
</evidence>
<accession>A0ABV8S7B2</accession>
<organism evidence="6 7">
    <name type="scientific">Cohnella boryungensis</name>
    <dbReference type="NCBI Taxonomy" id="768479"/>
    <lineage>
        <taxon>Bacteria</taxon>
        <taxon>Bacillati</taxon>
        <taxon>Bacillota</taxon>
        <taxon>Bacilli</taxon>
        <taxon>Bacillales</taxon>
        <taxon>Paenibacillaceae</taxon>
        <taxon>Cohnella</taxon>
    </lineage>
</organism>
<gene>
    <name evidence="2 6" type="primary">proC</name>
    <name evidence="6" type="ORF">ACFO1S_05480</name>
</gene>
<keyword evidence="2" id="KW-0028">Amino-acid biosynthesis</keyword>
<dbReference type="Pfam" id="PF03807">
    <property type="entry name" value="F420_oxidored"/>
    <property type="match status" value="1"/>
</dbReference>
<dbReference type="InterPro" id="IPR000304">
    <property type="entry name" value="Pyrroline-COOH_reductase"/>
</dbReference>
<keyword evidence="2" id="KW-0521">NADP</keyword>
<keyword evidence="2" id="KW-0963">Cytoplasm</keyword>
<dbReference type="PIRSF" id="PIRSF000193">
    <property type="entry name" value="Pyrrol-5-carb_rd"/>
    <property type="match status" value="1"/>
</dbReference>
<evidence type="ECO:0000256" key="1">
    <source>
        <dbReference type="ARBA" id="ARBA00005525"/>
    </source>
</evidence>
<reference evidence="7" key="1">
    <citation type="journal article" date="2019" name="Int. J. Syst. Evol. Microbiol.">
        <title>The Global Catalogue of Microorganisms (GCM) 10K type strain sequencing project: providing services to taxonomists for standard genome sequencing and annotation.</title>
        <authorList>
            <consortium name="The Broad Institute Genomics Platform"/>
            <consortium name="The Broad Institute Genome Sequencing Center for Infectious Disease"/>
            <person name="Wu L."/>
            <person name="Ma J."/>
        </authorList>
    </citation>
    <scope>NUCLEOTIDE SEQUENCE [LARGE SCALE GENOMIC DNA]</scope>
    <source>
        <strain evidence="7">CGMCC 4.1641</strain>
    </source>
</reference>
<comment type="caution">
    <text evidence="6">The sequence shown here is derived from an EMBL/GenBank/DDBJ whole genome shotgun (WGS) entry which is preliminary data.</text>
</comment>
<dbReference type="PANTHER" id="PTHR11645:SF49">
    <property type="entry name" value="PYRROLINE-5-CARBOXYLATE REDUCTASE 1"/>
    <property type="match status" value="1"/>
</dbReference>
<evidence type="ECO:0000313" key="7">
    <source>
        <dbReference type="Proteomes" id="UP001595755"/>
    </source>
</evidence>
<feature type="domain" description="Pyrroline-5-carboxylate reductase catalytic N-terminal" evidence="4">
    <location>
        <begin position="14"/>
        <end position="112"/>
    </location>
</feature>
<evidence type="ECO:0000259" key="4">
    <source>
        <dbReference type="Pfam" id="PF03807"/>
    </source>
</evidence>
<dbReference type="SUPFAM" id="SSF51735">
    <property type="entry name" value="NAD(P)-binding Rossmann-fold domains"/>
    <property type="match status" value="1"/>
</dbReference>
<dbReference type="HAMAP" id="MF_01925">
    <property type="entry name" value="P5C_reductase"/>
    <property type="match status" value="1"/>
</dbReference>
<dbReference type="InterPro" id="IPR029036">
    <property type="entry name" value="P5CR_dimer"/>
</dbReference>
<comment type="subcellular location">
    <subcellularLocation>
        <location evidence="2">Cytoplasm</location>
    </subcellularLocation>
</comment>
<evidence type="ECO:0000256" key="3">
    <source>
        <dbReference type="NCBIfam" id="TIGR00112"/>
    </source>
</evidence>
<sequence length="290" mass="30754">MSNPDLASLGGAAICFYGAGSMAEAILRGLVEAQLAKPSNITVLNRSNAERLAELRERYGVIPADTDVKKEAALSSADVVILGMKPKDAANAIRTLRHILRPNQLIISVIAGLSISTIQQLLGRDQPVVRTMPNTSSTIGLGATGISFSSSVSAERRELALAMFNAVGMTAVVEEPLIEAVNGVSGSGPAYVYYLMEAMIEAGVQLGLSPDAAKALTVQTVRGAAEMVYSTGENPGELRRKVTSPNGTTQAAIETMARFDFQEGMKQAIVRCAERAREMGEDIRREAAQD</sequence>
<evidence type="ECO:0000256" key="2">
    <source>
        <dbReference type="HAMAP-Rule" id="MF_01925"/>
    </source>
</evidence>
<proteinExistence type="inferred from homology"/>
<comment type="catalytic activity">
    <reaction evidence="2">
        <text>L-proline + NAD(+) = (S)-1-pyrroline-5-carboxylate + NADH + 2 H(+)</text>
        <dbReference type="Rhea" id="RHEA:14105"/>
        <dbReference type="ChEBI" id="CHEBI:15378"/>
        <dbReference type="ChEBI" id="CHEBI:17388"/>
        <dbReference type="ChEBI" id="CHEBI:57540"/>
        <dbReference type="ChEBI" id="CHEBI:57945"/>
        <dbReference type="ChEBI" id="CHEBI:60039"/>
        <dbReference type="EC" id="1.5.1.2"/>
    </reaction>
</comment>
<comment type="catalytic activity">
    <reaction evidence="2">
        <text>L-proline + NADP(+) = (S)-1-pyrroline-5-carboxylate + NADPH + 2 H(+)</text>
        <dbReference type="Rhea" id="RHEA:14109"/>
        <dbReference type="ChEBI" id="CHEBI:15378"/>
        <dbReference type="ChEBI" id="CHEBI:17388"/>
        <dbReference type="ChEBI" id="CHEBI:57783"/>
        <dbReference type="ChEBI" id="CHEBI:58349"/>
        <dbReference type="ChEBI" id="CHEBI:60039"/>
        <dbReference type="EC" id="1.5.1.2"/>
    </reaction>
</comment>
<dbReference type="RefSeq" id="WP_204603245.1">
    <property type="nucleotide sequence ID" value="NZ_JBHSED010000005.1"/>
</dbReference>
<keyword evidence="2 6" id="KW-0560">Oxidoreductase</keyword>
<dbReference type="EC" id="1.5.1.2" evidence="2 3"/>
<dbReference type="EMBL" id="JBHSED010000005">
    <property type="protein sequence ID" value="MFC4302895.1"/>
    <property type="molecule type" value="Genomic_DNA"/>
</dbReference>
<comment type="pathway">
    <text evidence="2">Amino-acid biosynthesis; L-proline biosynthesis; L-proline from L-glutamate 5-semialdehyde: step 1/1.</text>
</comment>
<feature type="domain" description="Pyrroline-5-carboxylate reductase dimerisation" evidence="5">
    <location>
        <begin position="175"/>
        <end position="279"/>
    </location>
</feature>
<keyword evidence="7" id="KW-1185">Reference proteome</keyword>
<keyword evidence="2" id="KW-0641">Proline biosynthesis</keyword>
<dbReference type="GO" id="GO:0004735">
    <property type="term" value="F:pyrroline-5-carboxylate reductase activity"/>
    <property type="evidence" value="ECO:0007669"/>
    <property type="project" value="UniProtKB-EC"/>
</dbReference>